<organism evidence="1 2">
    <name type="scientific">Streptomyces boetiae</name>
    <dbReference type="NCBI Taxonomy" id="3075541"/>
    <lineage>
        <taxon>Bacteria</taxon>
        <taxon>Bacillati</taxon>
        <taxon>Actinomycetota</taxon>
        <taxon>Actinomycetes</taxon>
        <taxon>Kitasatosporales</taxon>
        <taxon>Streptomycetaceae</taxon>
        <taxon>Streptomyces</taxon>
    </lineage>
</organism>
<dbReference type="Proteomes" id="UP001183388">
    <property type="component" value="Unassembled WGS sequence"/>
</dbReference>
<keyword evidence="2" id="KW-1185">Reference proteome</keyword>
<protein>
    <submittedName>
        <fullName evidence="1">WbqC family protein</fullName>
    </submittedName>
</protein>
<dbReference type="RefSeq" id="WP_311630595.1">
    <property type="nucleotide sequence ID" value="NZ_JAVREN010000013.1"/>
</dbReference>
<name>A0ABU2L8P0_9ACTN</name>
<reference evidence="2" key="1">
    <citation type="submission" date="2023-07" db="EMBL/GenBank/DDBJ databases">
        <title>30 novel species of actinomycetes from the DSMZ collection.</title>
        <authorList>
            <person name="Nouioui I."/>
        </authorList>
    </citation>
    <scope>NUCLEOTIDE SEQUENCE [LARGE SCALE GENOMIC DNA]</scope>
    <source>
        <strain evidence="2">DSM 44917</strain>
    </source>
</reference>
<evidence type="ECO:0000313" key="2">
    <source>
        <dbReference type="Proteomes" id="UP001183388"/>
    </source>
</evidence>
<proteinExistence type="predicted"/>
<dbReference type="EMBL" id="JAVREN010000013">
    <property type="protein sequence ID" value="MDT0307648.1"/>
    <property type="molecule type" value="Genomic_DNA"/>
</dbReference>
<evidence type="ECO:0000313" key="1">
    <source>
        <dbReference type="EMBL" id="MDT0307648.1"/>
    </source>
</evidence>
<dbReference type="Pfam" id="PF08889">
    <property type="entry name" value="WbqC"/>
    <property type="match status" value="1"/>
</dbReference>
<gene>
    <name evidence="1" type="ORF">RM780_11825</name>
</gene>
<dbReference type="InterPro" id="IPR014985">
    <property type="entry name" value="WbqC"/>
</dbReference>
<accession>A0ABU2L8P0</accession>
<comment type="caution">
    <text evidence="1">The sequence shown here is derived from an EMBL/GenBank/DDBJ whole genome shotgun (WGS) entry which is preliminary data.</text>
</comment>
<sequence>MTAPQRVLVAHQPAYLPWPGYFSRLLDVHELVLLDHVQFSERRWQHRNRVRSSGDGPPVRLTVPVRRRFGQTIRDVQVADEPWAVRHWRTLQHAYGRAPYWAAHRDELAALYARRWRRLAEVDEAFTRFLLDALGLPVRLVRSSELAPAGRSTAMLADLCARTGARTLRVGTGALAYLDTGLLADHGIGVQISTYTHPAYGAGHRGWAPGLSVLDLLLMEGPAAAEVLRAGARTETRVAARGAAR</sequence>